<feature type="transmembrane region" description="Helical" evidence="7">
    <location>
        <begin position="16"/>
        <end position="33"/>
    </location>
</feature>
<keyword evidence="6 7" id="KW-0472">Membrane</keyword>
<dbReference type="Pfam" id="PF01554">
    <property type="entry name" value="MatE"/>
    <property type="match status" value="2"/>
</dbReference>
<keyword evidence="3" id="KW-1003">Cell membrane</keyword>
<name>A0A1G9SAD3_9SPHI</name>
<feature type="transmembrane region" description="Helical" evidence="7">
    <location>
        <begin position="273"/>
        <end position="297"/>
    </location>
</feature>
<dbReference type="PIRSF" id="PIRSF006603">
    <property type="entry name" value="DinF"/>
    <property type="match status" value="1"/>
</dbReference>
<feature type="transmembrane region" description="Helical" evidence="7">
    <location>
        <begin position="137"/>
        <end position="155"/>
    </location>
</feature>
<sequence>MTSQKHFILNGPLKSVMWQISWPAVLAIVLYGLNNFLDAILVGHLMNSNALAAVGIAYPLSQITLGFGRLIGIGSSASISMWLGSGQQDKLYRIFGTVNVLSLLSSVLFSIPAYIFAEQLVHMMGARGEMAILSAEYFRVTLLGSLFWIHGFSVNMMIRGEGKMRTAAWMIGLGLGIDVLLKPIFISTLGWGVSGAAWATNIGMLMYSVLGLWHFSNGKSSFKTKWASFAFDRAIASKILSLGLPEMIFTVMAVLQNLVVFNALSRFGSEPDLVFYTVINRFYLFLLTPLFGLMRGLQPVAGMNYGAGQLPRARQSLLIFIGTGVLIVLPFWAVTMCFPHQVLSAIMPDMAITGKLIYNLRIYMSVLPLLPVIVMALSYFPAINEGKKASMLAISRQAVFYLPLMFVLPMFFGIESVYWGSAVIDLMMTLITFFFLWRSFKPAAFQQGIL</sequence>
<dbReference type="InterPro" id="IPR051327">
    <property type="entry name" value="MATE_MepA_subfamily"/>
</dbReference>
<feature type="transmembrane region" description="Helical" evidence="7">
    <location>
        <begin position="394"/>
        <end position="412"/>
    </location>
</feature>
<evidence type="ECO:0000256" key="3">
    <source>
        <dbReference type="ARBA" id="ARBA00022475"/>
    </source>
</evidence>
<keyword evidence="5 7" id="KW-1133">Transmembrane helix</keyword>
<keyword evidence="9" id="KW-1185">Reference proteome</keyword>
<dbReference type="NCBIfam" id="TIGR00797">
    <property type="entry name" value="matE"/>
    <property type="match status" value="1"/>
</dbReference>
<organism evidence="8 9">
    <name type="scientific">Pedobacter steynii</name>
    <dbReference type="NCBI Taxonomy" id="430522"/>
    <lineage>
        <taxon>Bacteria</taxon>
        <taxon>Pseudomonadati</taxon>
        <taxon>Bacteroidota</taxon>
        <taxon>Sphingobacteriia</taxon>
        <taxon>Sphingobacteriales</taxon>
        <taxon>Sphingobacteriaceae</taxon>
        <taxon>Pedobacter</taxon>
    </lineage>
</organism>
<evidence type="ECO:0000256" key="5">
    <source>
        <dbReference type="ARBA" id="ARBA00022989"/>
    </source>
</evidence>
<protein>
    <submittedName>
        <fullName evidence="8">Putative efflux protein, MATE family</fullName>
    </submittedName>
</protein>
<evidence type="ECO:0000256" key="6">
    <source>
        <dbReference type="ARBA" id="ARBA00023136"/>
    </source>
</evidence>
<feature type="transmembrane region" description="Helical" evidence="7">
    <location>
        <begin position="235"/>
        <end position="261"/>
    </location>
</feature>
<dbReference type="Proteomes" id="UP000183200">
    <property type="component" value="Unassembled WGS sequence"/>
</dbReference>
<dbReference type="GO" id="GO:0042910">
    <property type="term" value="F:xenobiotic transmembrane transporter activity"/>
    <property type="evidence" value="ECO:0007669"/>
    <property type="project" value="InterPro"/>
</dbReference>
<dbReference type="AlphaFoldDB" id="A0A1G9SAD3"/>
<dbReference type="PANTHER" id="PTHR43823">
    <property type="entry name" value="SPORULATION PROTEIN YKVU"/>
    <property type="match status" value="1"/>
</dbReference>
<proteinExistence type="predicted"/>
<feature type="transmembrane region" description="Helical" evidence="7">
    <location>
        <begin position="91"/>
        <end position="117"/>
    </location>
</feature>
<dbReference type="GO" id="GO:0015297">
    <property type="term" value="F:antiporter activity"/>
    <property type="evidence" value="ECO:0007669"/>
    <property type="project" value="InterPro"/>
</dbReference>
<comment type="subcellular location">
    <subcellularLocation>
        <location evidence="1">Cell membrane</location>
        <topology evidence="1">Multi-pass membrane protein</topology>
    </subcellularLocation>
</comment>
<accession>A0A1G9SAD3</accession>
<dbReference type="InterPro" id="IPR002528">
    <property type="entry name" value="MATE_fam"/>
</dbReference>
<feature type="transmembrane region" description="Helical" evidence="7">
    <location>
        <begin position="418"/>
        <end position="437"/>
    </location>
</feature>
<dbReference type="PANTHER" id="PTHR43823:SF3">
    <property type="entry name" value="MULTIDRUG EXPORT PROTEIN MEPA"/>
    <property type="match status" value="1"/>
</dbReference>
<evidence type="ECO:0000256" key="1">
    <source>
        <dbReference type="ARBA" id="ARBA00004651"/>
    </source>
</evidence>
<evidence type="ECO:0000256" key="2">
    <source>
        <dbReference type="ARBA" id="ARBA00022448"/>
    </source>
</evidence>
<dbReference type="RefSeq" id="WP_074606323.1">
    <property type="nucleotide sequence ID" value="NZ_FNGY01000003.1"/>
</dbReference>
<keyword evidence="4 7" id="KW-0812">Transmembrane</keyword>
<feature type="transmembrane region" description="Helical" evidence="7">
    <location>
        <begin position="317"/>
        <end position="342"/>
    </location>
</feature>
<evidence type="ECO:0000256" key="4">
    <source>
        <dbReference type="ARBA" id="ARBA00022692"/>
    </source>
</evidence>
<keyword evidence="2" id="KW-0813">Transport</keyword>
<dbReference type="EMBL" id="FNGY01000003">
    <property type="protein sequence ID" value="SDM32310.1"/>
    <property type="molecule type" value="Genomic_DNA"/>
</dbReference>
<dbReference type="GO" id="GO:0005886">
    <property type="term" value="C:plasma membrane"/>
    <property type="evidence" value="ECO:0007669"/>
    <property type="project" value="UniProtKB-SubCell"/>
</dbReference>
<dbReference type="OrthoDB" id="9811110at2"/>
<feature type="transmembrane region" description="Helical" evidence="7">
    <location>
        <begin position="167"/>
        <end position="189"/>
    </location>
</feature>
<dbReference type="InterPro" id="IPR048279">
    <property type="entry name" value="MdtK-like"/>
</dbReference>
<reference evidence="9" key="1">
    <citation type="submission" date="2016-10" db="EMBL/GenBank/DDBJ databases">
        <authorList>
            <person name="Varghese N."/>
            <person name="Submissions S."/>
        </authorList>
    </citation>
    <scope>NUCLEOTIDE SEQUENCE [LARGE SCALE GENOMIC DNA]</scope>
    <source>
        <strain evidence="9">DSM 19110</strain>
    </source>
</reference>
<evidence type="ECO:0000256" key="7">
    <source>
        <dbReference type="SAM" id="Phobius"/>
    </source>
</evidence>
<feature type="transmembrane region" description="Helical" evidence="7">
    <location>
        <begin position="362"/>
        <end position="382"/>
    </location>
</feature>
<feature type="transmembrane region" description="Helical" evidence="7">
    <location>
        <begin position="195"/>
        <end position="215"/>
    </location>
</feature>
<gene>
    <name evidence="8" type="ORF">SAMN05421820_103522</name>
</gene>
<evidence type="ECO:0000313" key="9">
    <source>
        <dbReference type="Proteomes" id="UP000183200"/>
    </source>
</evidence>
<evidence type="ECO:0000313" key="8">
    <source>
        <dbReference type="EMBL" id="SDM32310.1"/>
    </source>
</evidence>